<dbReference type="GO" id="GO:0016301">
    <property type="term" value="F:kinase activity"/>
    <property type="evidence" value="ECO:0007669"/>
    <property type="project" value="UniProtKB-KW"/>
</dbReference>
<gene>
    <name evidence="1" type="ORF">I5677_14655</name>
</gene>
<evidence type="ECO:0000313" key="1">
    <source>
        <dbReference type="EMBL" id="MBH1942140.1"/>
    </source>
</evidence>
<dbReference type="Gene3D" id="3.40.50.300">
    <property type="entry name" value="P-loop containing nucleotide triphosphate hydrolases"/>
    <property type="match status" value="1"/>
</dbReference>
<dbReference type="RefSeq" id="WP_197662386.1">
    <property type="nucleotide sequence ID" value="NZ_JAEAGR010000017.1"/>
</dbReference>
<keyword evidence="1" id="KW-0418">Kinase</keyword>
<name>A0A8J7HC92_9FIRM</name>
<reference evidence="1" key="1">
    <citation type="submission" date="2020-12" db="EMBL/GenBank/DDBJ databases">
        <title>M. sibirica DSM 26468T genome.</title>
        <authorList>
            <person name="Thieme N."/>
            <person name="Rettenmaier R."/>
            <person name="Zverlov V."/>
            <person name="Liebl W."/>
        </authorList>
    </citation>
    <scope>NUCLEOTIDE SEQUENCE</scope>
    <source>
        <strain evidence="1">DSM 26468</strain>
    </source>
</reference>
<evidence type="ECO:0000313" key="2">
    <source>
        <dbReference type="Proteomes" id="UP000623269"/>
    </source>
</evidence>
<sequence length="173" mass="20259">MIILIAGSTHTGKTALAQNLIEKYHYPSMSLDHLKMGLIRSGLTNLTPYDDDKMTDLLWPIVKEMIKTVIENDQNMIIEGCYFPYDWKNHFEQEYVKNIKYVCLVMSSKYIEEHFEDIKKYASVIENRGEDSSIDKDVLLRDNKVSLEMCKKYGCDYLLIDDEYGVDIHIEDR</sequence>
<keyword evidence="1" id="KW-0808">Transferase</keyword>
<dbReference type="AlphaFoldDB" id="A0A8J7HC92"/>
<protein>
    <submittedName>
        <fullName evidence="1">Adenylate kinase</fullName>
    </submittedName>
</protein>
<accession>A0A8J7HC92</accession>
<dbReference type="Proteomes" id="UP000623269">
    <property type="component" value="Unassembled WGS sequence"/>
</dbReference>
<keyword evidence="2" id="KW-1185">Reference proteome</keyword>
<organism evidence="1 2">
    <name type="scientific">Mobilitalea sibirica</name>
    <dbReference type="NCBI Taxonomy" id="1462919"/>
    <lineage>
        <taxon>Bacteria</taxon>
        <taxon>Bacillati</taxon>
        <taxon>Bacillota</taxon>
        <taxon>Clostridia</taxon>
        <taxon>Lachnospirales</taxon>
        <taxon>Lachnospiraceae</taxon>
        <taxon>Mobilitalea</taxon>
    </lineage>
</organism>
<dbReference type="SUPFAM" id="SSF52540">
    <property type="entry name" value="P-loop containing nucleoside triphosphate hydrolases"/>
    <property type="match status" value="1"/>
</dbReference>
<comment type="caution">
    <text evidence="1">The sequence shown here is derived from an EMBL/GenBank/DDBJ whole genome shotgun (WGS) entry which is preliminary data.</text>
</comment>
<dbReference type="EMBL" id="JAEAGR010000017">
    <property type="protein sequence ID" value="MBH1942140.1"/>
    <property type="molecule type" value="Genomic_DNA"/>
</dbReference>
<proteinExistence type="predicted"/>
<dbReference type="InterPro" id="IPR027417">
    <property type="entry name" value="P-loop_NTPase"/>
</dbReference>